<protein>
    <submittedName>
        <fullName evidence="2">Uncharacterized protein LOC142173385</fullName>
    </submittedName>
</protein>
<accession>A0AC58TCV9</accession>
<sequence>MPFGLCNAPATFQRCMMNIFTDMVEEIMEVFMDDFSMVGNSFDDCLMNLKRVLKRYFMVAFEELKKRLVSAPIIVAPDWEQPFELMCDASDYAVGAVLGKRKDKVMYPIYYASRTLSGAQLNYTVTEKEMLAVAGGAEKKVETEEIVETLPDEQLFGYEPGGNVMAFHTSPYGGHFGEVRTAAKVLESGFYWLTLFKDAHFWVKGCDEFQRTGNISRRHEMLMNPIQDVEVFDVWGIDFIGPFINSYGNKYILVAVDYVSKWVEAAALPTNDAKGVIVFSIKNIFTRFGTPRAIISNGGTHFCNRAFAKLLEQYGYATRLPPHNTHKQVGKWNF</sequence>
<gene>
    <name evidence="2" type="primary">LOC142173385</name>
</gene>
<evidence type="ECO:0000313" key="1">
    <source>
        <dbReference type="Proteomes" id="UP000790787"/>
    </source>
</evidence>
<proteinExistence type="predicted"/>
<dbReference type="RefSeq" id="XP_075095067.1">
    <property type="nucleotide sequence ID" value="XM_075238966.1"/>
</dbReference>
<reference evidence="2" key="2">
    <citation type="submission" date="2025-08" db="UniProtKB">
        <authorList>
            <consortium name="RefSeq"/>
        </authorList>
    </citation>
    <scope>IDENTIFICATION</scope>
    <source>
        <tissue evidence="2">Leaf</tissue>
    </source>
</reference>
<name>A0AC58TCV9_TOBAC</name>
<organism evidence="1 2">
    <name type="scientific">Nicotiana tabacum</name>
    <name type="common">Common tobacco</name>
    <dbReference type="NCBI Taxonomy" id="4097"/>
    <lineage>
        <taxon>Eukaryota</taxon>
        <taxon>Viridiplantae</taxon>
        <taxon>Streptophyta</taxon>
        <taxon>Embryophyta</taxon>
        <taxon>Tracheophyta</taxon>
        <taxon>Spermatophyta</taxon>
        <taxon>Magnoliopsida</taxon>
        <taxon>eudicotyledons</taxon>
        <taxon>Gunneridae</taxon>
        <taxon>Pentapetalae</taxon>
        <taxon>asterids</taxon>
        <taxon>lamiids</taxon>
        <taxon>Solanales</taxon>
        <taxon>Solanaceae</taxon>
        <taxon>Nicotianoideae</taxon>
        <taxon>Nicotianeae</taxon>
        <taxon>Nicotiana</taxon>
    </lineage>
</organism>
<keyword evidence="1" id="KW-1185">Reference proteome</keyword>
<evidence type="ECO:0000313" key="2">
    <source>
        <dbReference type="RefSeq" id="XP_075095067.1"/>
    </source>
</evidence>
<reference evidence="1" key="1">
    <citation type="journal article" date="2014" name="Nat. Commun.">
        <title>The tobacco genome sequence and its comparison with those of tomato and potato.</title>
        <authorList>
            <person name="Sierro N."/>
            <person name="Battey J.N."/>
            <person name="Ouadi S."/>
            <person name="Bakaher N."/>
            <person name="Bovet L."/>
            <person name="Willig A."/>
            <person name="Goepfert S."/>
            <person name="Peitsch M.C."/>
            <person name="Ivanov N.V."/>
        </authorList>
    </citation>
    <scope>NUCLEOTIDE SEQUENCE [LARGE SCALE GENOMIC DNA]</scope>
</reference>
<dbReference type="Proteomes" id="UP000790787">
    <property type="component" value="Chromosome 19"/>
</dbReference>